<dbReference type="SMART" id="SM00382">
    <property type="entry name" value="AAA"/>
    <property type="match status" value="1"/>
</dbReference>
<dbReference type="SUPFAM" id="SSF140990">
    <property type="entry name" value="FtsH protease domain-like"/>
    <property type="match status" value="1"/>
</dbReference>
<dbReference type="InterPro" id="IPR003593">
    <property type="entry name" value="AAA+_ATPase"/>
</dbReference>
<dbReference type="PANTHER" id="PTHR23076">
    <property type="entry name" value="METALLOPROTEASE M41 FTSH"/>
    <property type="match status" value="1"/>
</dbReference>
<evidence type="ECO:0000313" key="3">
    <source>
        <dbReference type="Proteomes" id="UP000587524"/>
    </source>
</evidence>
<dbReference type="RefSeq" id="WP_182574131.1">
    <property type="nucleotide sequence ID" value="NZ_JACJHY010000009.1"/>
</dbReference>
<dbReference type="InterPro" id="IPR003959">
    <property type="entry name" value="ATPase_AAA_core"/>
</dbReference>
<dbReference type="Gene3D" id="3.40.50.300">
    <property type="entry name" value="P-loop containing nucleotide triphosphate hydrolases"/>
    <property type="match status" value="1"/>
</dbReference>
<reference evidence="2 3" key="1">
    <citation type="submission" date="2020-08" db="EMBL/GenBank/DDBJ databases">
        <title>Genomic Encyclopedia of Type Strains, Phase IV (KMG-IV): sequencing the most valuable type-strain genomes for metagenomic binning, comparative biology and taxonomic classification.</title>
        <authorList>
            <person name="Goeker M."/>
        </authorList>
    </citation>
    <scope>NUCLEOTIDE SEQUENCE [LARGE SCALE GENOMIC DNA]</scope>
    <source>
        <strain evidence="2 3">DSM 17455</strain>
    </source>
</reference>
<dbReference type="Pfam" id="PF01434">
    <property type="entry name" value="Peptidase_M41"/>
    <property type="match status" value="1"/>
</dbReference>
<dbReference type="InterPro" id="IPR000642">
    <property type="entry name" value="Peptidase_M41"/>
</dbReference>
<sequence>MIRYTHKYPHGVSSPRGIRDQIAKSFARFIAYCTLMRACRAVPQVRRQSPVVLGLVLPDGADIEIYERAAQFVAQAPMEHWLRDDSPVFISKGGRWKKGEAGEHIKALATKRRVFMVAENAQSIPDSFRAAADAIVEVGIPQPAHIIAAAKLSLGLTVTEEEASFLATVPFSLLTTMMRKGRSTAASIAMIRKALAPVDEVKAATGPTLANLHGLGEAGDWGRELAVDLADWRAGRISWSDVDRGILVSGPPGTGKTTFAQALARTCDVHLVLGSLGRWQAKGHLGDLLKAMRAAFDDAIKNAPSILFIDEIDAVGDRTKFSGHNAQYSTEVVSALLECIDGAEGREGVVIVGACNDPSRLDAALIRAGRLDRHIRVGLPDRQGREGILRWHLRGQLENDDVSMVLDRTEGWTGASLEQLVRGGRRRARRAKIALALEHLMDELPSRAPIPEGLRRRTAVHEAGHAVVAFLLGAGEIASVSVATDVAPVGGLQDGGGVVLMDSPLRERTRTQLLDQIAVRLGGMAAEEAILGDRSAGSGGTQGSDLHTATYLALRLEGSYGLGASLAYLSSEDEEELFTAMKLDRVLQARVDKVLEEQFHRVQQIIEGHRAHLEHLAEVLLAKGKVTGTEVREILGARHATGGDLFERFSHDGPRSRLGRDVKPEAPYVVPDLKKELGPK</sequence>
<dbReference type="EMBL" id="JACJHZ010000009">
    <property type="protein sequence ID" value="MBA9020418.1"/>
    <property type="molecule type" value="Genomic_DNA"/>
</dbReference>
<accession>A0ABR6C627</accession>
<dbReference type="Gene3D" id="1.20.58.760">
    <property type="entry name" value="Peptidase M41"/>
    <property type="match status" value="1"/>
</dbReference>
<dbReference type="InterPro" id="IPR027417">
    <property type="entry name" value="P-loop_NTPase"/>
</dbReference>
<proteinExistence type="predicted"/>
<feature type="domain" description="AAA+ ATPase" evidence="1">
    <location>
        <begin position="242"/>
        <end position="381"/>
    </location>
</feature>
<dbReference type="CDD" id="cd19481">
    <property type="entry name" value="RecA-like_protease"/>
    <property type="match status" value="1"/>
</dbReference>
<dbReference type="Pfam" id="PF00004">
    <property type="entry name" value="AAA"/>
    <property type="match status" value="1"/>
</dbReference>
<keyword evidence="3" id="KW-1185">Reference proteome</keyword>
<name>A0ABR6C627_9HYPH</name>
<dbReference type="Proteomes" id="UP000587524">
    <property type="component" value="Unassembled WGS sequence"/>
</dbReference>
<evidence type="ECO:0000259" key="1">
    <source>
        <dbReference type="SMART" id="SM00382"/>
    </source>
</evidence>
<comment type="caution">
    <text evidence="2">The sequence shown here is derived from an EMBL/GenBank/DDBJ whole genome shotgun (WGS) entry which is preliminary data.</text>
</comment>
<dbReference type="SUPFAM" id="SSF52540">
    <property type="entry name" value="P-loop containing nucleoside triphosphate hydrolases"/>
    <property type="match status" value="1"/>
</dbReference>
<protein>
    <recommendedName>
        <fullName evidence="1">AAA+ ATPase domain-containing protein</fullName>
    </recommendedName>
</protein>
<dbReference type="PANTHER" id="PTHR23076:SF97">
    <property type="entry name" value="ATP-DEPENDENT ZINC METALLOPROTEASE YME1L1"/>
    <property type="match status" value="1"/>
</dbReference>
<gene>
    <name evidence="2" type="ORF">HNQ97_002415</name>
</gene>
<organism evidence="2 3">
    <name type="scientific">Aminobacter ciceronei</name>
    <dbReference type="NCBI Taxonomy" id="150723"/>
    <lineage>
        <taxon>Bacteria</taxon>
        <taxon>Pseudomonadati</taxon>
        <taxon>Pseudomonadota</taxon>
        <taxon>Alphaproteobacteria</taxon>
        <taxon>Hyphomicrobiales</taxon>
        <taxon>Phyllobacteriaceae</taxon>
        <taxon>Aminobacter</taxon>
    </lineage>
</organism>
<dbReference type="Gene3D" id="1.10.8.60">
    <property type="match status" value="1"/>
</dbReference>
<dbReference type="InterPro" id="IPR037219">
    <property type="entry name" value="Peptidase_M41-like"/>
</dbReference>
<evidence type="ECO:0000313" key="2">
    <source>
        <dbReference type="EMBL" id="MBA9020418.1"/>
    </source>
</evidence>